<dbReference type="SUPFAM" id="SSF102588">
    <property type="entry name" value="LmbE-like"/>
    <property type="match status" value="1"/>
</dbReference>
<dbReference type="RefSeq" id="WP_099382184.1">
    <property type="nucleotide sequence ID" value="NZ_PEBD01000005.1"/>
</dbReference>
<dbReference type="InterPro" id="IPR003737">
    <property type="entry name" value="GlcNAc_PI_deacetylase-related"/>
</dbReference>
<proteinExistence type="predicted"/>
<evidence type="ECO:0008006" key="4">
    <source>
        <dbReference type="Google" id="ProtNLM"/>
    </source>
</evidence>
<accession>A0A2G3PP32</accession>
<evidence type="ECO:0000256" key="1">
    <source>
        <dbReference type="ARBA" id="ARBA00022833"/>
    </source>
</evidence>
<dbReference type="InterPro" id="IPR024078">
    <property type="entry name" value="LmbE-like_dom_sf"/>
</dbReference>
<keyword evidence="1" id="KW-0862">Zinc</keyword>
<sequence length="258" mass="28435">MSHPSLLCIHAHPDDEALWTGGVLLRCAELGGRTSVVTCTWPPGSERAGELQRSLQILNAGAPRLLGYADLGVTDTTEDYRSFCDAPFDELVESVVAHIRAFRPDTVLTYDPMGVYGHPDHIQTHRVAVAAIGAAGYPQLYPEAGPPWRPKLLYQATMPFSAAQLLWPAVRKQANRPVGPLPGVPDEEIDLFVDVTAWLQTKWDALSAHKSEIARGGAMTMLAALPEDVRWDVLRTEWFQRMALQPDAEAFDALRFSP</sequence>
<dbReference type="GO" id="GO:0016811">
    <property type="term" value="F:hydrolase activity, acting on carbon-nitrogen (but not peptide) bonds, in linear amides"/>
    <property type="evidence" value="ECO:0007669"/>
    <property type="project" value="TreeGrafter"/>
</dbReference>
<name>A0A2G3PP32_WILMA</name>
<reference evidence="2 3" key="1">
    <citation type="submission" date="2017-10" db="EMBL/GenBank/DDBJ databases">
        <title>The draft genome sequence of Williamsia sp. BULT 1.1 isolated from the semi-arid grassland soils from South Africa.</title>
        <authorList>
            <person name="Kabwe M.H."/>
            <person name="Govender N."/>
            <person name="Mutseka Lunga P."/>
            <person name="Vikram S."/>
            <person name="Makhalanyane T.P."/>
        </authorList>
    </citation>
    <scope>NUCLEOTIDE SEQUENCE [LARGE SCALE GENOMIC DNA]</scope>
    <source>
        <strain evidence="2 3">BULT 1.1</strain>
    </source>
</reference>
<dbReference type="Proteomes" id="UP000225108">
    <property type="component" value="Unassembled WGS sequence"/>
</dbReference>
<comment type="caution">
    <text evidence="2">The sequence shown here is derived from an EMBL/GenBank/DDBJ whole genome shotgun (WGS) entry which is preliminary data.</text>
</comment>
<evidence type="ECO:0000313" key="2">
    <source>
        <dbReference type="EMBL" id="PHV67493.1"/>
    </source>
</evidence>
<dbReference type="AlphaFoldDB" id="A0A2G3PP32"/>
<dbReference type="GO" id="GO:0016137">
    <property type="term" value="P:glycoside metabolic process"/>
    <property type="evidence" value="ECO:0007669"/>
    <property type="project" value="UniProtKB-ARBA"/>
</dbReference>
<protein>
    <recommendedName>
        <fullName evidence="4">N-acetyl-1-D-myo-inositol-2-amino-2-deoxy-alpha-D-glucopyranoside deacetylase</fullName>
    </recommendedName>
</protein>
<dbReference type="Gene3D" id="3.40.50.10320">
    <property type="entry name" value="LmbE-like"/>
    <property type="match status" value="1"/>
</dbReference>
<evidence type="ECO:0000313" key="3">
    <source>
        <dbReference type="Proteomes" id="UP000225108"/>
    </source>
</evidence>
<dbReference type="PANTHER" id="PTHR12993">
    <property type="entry name" value="N-ACETYLGLUCOSAMINYL-PHOSPHATIDYLINOSITOL DE-N-ACETYLASE-RELATED"/>
    <property type="match status" value="1"/>
</dbReference>
<dbReference type="EMBL" id="PEBD01000005">
    <property type="protein sequence ID" value="PHV67493.1"/>
    <property type="molecule type" value="Genomic_DNA"/>
</dbReference>
<organism evidence="2 3">
    <name type="scientific">Williamsia marianensis</name>
    <dbReference type="NCBI Taxonomy" id="85044"/>
    <lineage>
        <taxon>Bacteria</taxon>
        <taxon>Bacillati</taxon>
        <taxon>Actinomycetota</taxon>
        <taxon>Actinomycetes</taxon>
        <taxon>Mycobacteriales</taxon>
        <taxon>Nocardiaceae</taxon>
        <taxon>Williamsia</taxon>
    </lineage>
</organism>
<dbReference type="PANTHER" id="PTHR12993:SF11">
    <property type="entry name" value="N-ACETYLGLUCOSAMINYL-PHOSPHATIDYLINOSITOL DE-N-ACETYLASE"/>
    <property type="match status" value="1"/>
</dbReference>
<dbReference type="Pfam" id="PF02585">
    <property type="entry name" value="PIG-L"/>
    <property type="match status" value="1"/>
</dbReference>
<gene>
    <name evidence="2" type="ORF">CSW57_07280</name>
</gene>